<dbReference type="AlphaFoldDB" id="A0AAE1Z3C2"/>
<accession>A0AAE1Z3C2</accession>
<evidence type="ECO:0000256" key="5">
    <source>
        <dbReference type="SAM" id="MobiDB-lite"/>
    </source>
</evidence>
<evidence type="ECO:0000256" key="3">
    <source>
        <dbReference type="ARBA" id="ARBA00022691"/>
    </source>
</evidence>
<reference evidence="7" key="1">
    <citation type="submission" date="2020-06" db="EMBL/GenBank/DDBJ databases">
        <authorList>
            <person name="Li T."/>
            <person name="Hu X."/>
            <person name="Zhang T."/>
            <person name="Song X."/>
            <person name="Zhang H."/>
            <person name="Dai N."/>
            <person name="Sheng W."/>
            <person name="Hou X."/>
            <person name="Wei L."/>
        </authorList>
    </citation>
    <scope>NUCLEOTIDE SEQUENCE</scope>
    <source>
        <strain evidence="7">3651</strain>
        <tissue evidence="7">Leaf</tissue>
    </source>
</reference>
<evidence type="ECO:0000313" key="7">
    <source>
        <dbReference type="EMBL" id="KAK4441445.1"/>
    </source>
</evidence>
<name>A0AAE1Z3C2_9LAMI</name>
<feature type="domain" description="O-methyltransferase C-terminal" evidence="6">
    <location>
        <begin position="98"/>
        <end position="301"/>
    </location>
</feature>
<feature type="compositionally biased region" description="Basic residues" evidence="5">
    <location>
        <begin position="1"/>
        <end position="10"/>
    </location>
</feature>
<dbReference type="SUPFAM" id="SSF53335">
    <property type="entry name" value="S-adenosyl-L-methionine-dependent methyltransferases"/>
    <property type="match status" value="1"/>
</dbReference>
<dbReference type="PROSITE" id="PS51683">
    <property type="entry name" value="SAM_OMT_II"/>
    <property type="match status" value="1"/>
</dbReference>
<evidence type="ECO:0000259" key="6">
    <source>
        <dbReference type="Pfam" id="PF00891"/>
    </source>
</evidence>
<dbReference type="GO" id="GO:0008171">
    <property type="term" value="F:O-methyltransferase activity"/>
    <property type="evidence" value="ECO:0007669"/>
    <property type="project" value="InterPro"/>
</dbReference>
<keyword evidence="3" id="KW-0949">S-adenosyl-L-methionine</keyword>
<evidence type="ECO:0000256" key="1">
    <source>
        <dbReference type="ARBA" id="ARBA00022603"/>
    </source>
</evidence>
<gene>
    <name evidence="7" type="ORF">Salat_0479400</name>
</gene>
<dbReference type="Proteomes" id="UP001293254">
    <property type="component" value="Unassembled WGS sequence"/>
</dbReference>
<feature type="compositionally biased region" description="Polar residues" evidence="5">
    <location>
        <begin position="13"/>
        <end position="31"/>
    </location>
</feature>
<sequence length="320" mass="36078">MCNSTRHTRYHPQAQQANHTFSTSPRPPHQQSKIQFCPSFNAYSIHSKFFINVKISKDEDEEGYWLTPASRLLLRDEPSNIAPFALALLDPILVDPLHHVGEWFQNDSPSPFITKHGRTLWEYTEIEPRWNQLFNEGMASDARFVSSVLVKECRQVFEGLKSMVDVGGGTGAFARAITEAFPGLKCNVLDLPHVVDGLEGDNNLSYVVGDMFESIPPADAVFLKCIFHDWSDEECIKLLGKCKEAIMEKGGKVIIVEMVLGDEKEDNYETQVLFDMLMMADVSGKERTEKEWAALFLAAGFTNYNIIPVLGLRSVIEVFP</sequence>
<evidence type="ECO:0000256" key="4">
    <source>
        <dbReference type="PIRSR" id="PIRSR005739-1"/>
    </source>
</evidence>
<dbReference type="Pfam" id="PF00891">
    <property type="entry name" value="Methyltransf_2"/>
    <property type="match status" value="1"/>
</dbReference>
<dbReference type="InterPro" id="IPR001077">
    <property type="entry name" value="COMT_C"/>
</dbReference>
<feature type="region of interest" description="Disordered" evidence="5">
    <location>
        <begin position="1"/>
        <end position="31"/>
    </location>
</feature>
<feature type="active site" description="Proton acceptor" evidence="4">
    <location>
        <position position="228"/>
    </location>
</feature>
<keyword evidence="8" id="KW-1185">Reference proteome</keyword>
<dbReference type="Gene3D" id="3.40.50.150">
    <property type="entry name" value="Vaccinia Virus protein VP39"/>
    <property type="match status" value="1"/>
</dbReference>
<comment type="caution">
    <text evidence="7">The sequence shown here is derived from an EMBL/GenBank/DDBJ whole genome shotgun (WGS) entry which is preliminary data.</text>
</comment>
<protein>
    <submittedName>
        <fullName evidence="7">8-hydroxyquercetin 8-O-methyltransferase</fullName>
    </submittedName>
</protein>
<reference evidence="7" key="2">
    <citation type="journal article" date="2024" name="Plant">
        <title>Genomic evolution and insights into agronomic trait innovations of Sesamum species.</title>
        <authorList>
            <person name="Miao H."/>
            <person name="Wang L."/>
            <person name="Qu L."/>
            <person name="Liu H."/>
            <person name="Sun Y."/>
            <person name="Le M."/>
            <person name="Wang Q."/>
            <person name="Wei S."/>
            <person name="Zheng Y."/>
            <person name="Lin W."/>
            <person name="Duan Y."/>
            <person name="Cao H."/>
            <person name="Xiong S."/>
            <person name="Wang X."/>
            <person name="Wei L."/>
            <person name="Li C."/>
            <person name="Ma Q."/>
            <person name="Ju M."/>
            <person name="Zhao R."/>
            <person name="Li G."/>
            <person name="Mu C."/>
            <person name="Tian Q."/>
            <person name="Mei H."/>
            <person name="Zhang T."/>
            <person name="Gao T."/>
            <person name="Zhang H."/>
        </authorList>
    </citation>
    <scope>NUCLEOTIDE SEQUENCE</scope>
    <source>
        <tissue evidence="7">Leaf</tissue>
    </source>
</reference>
<dbReference type="PIRSF" id="PIRSF005739">
    <property type="entry name" value="O-mtase"/>
    <property type="match status" value="1"/>
</dbReference>
<dbReference type="FunFam" id="3.40.50.150:FF:000057">
    <property type="entry name" value="O-methyltransferase ZRP4"/>
    <property type="match status" value="1"/>
</dbReference>
<dbReference type="EMBL" id="JACGWO010000001">
    <property type="protein sequence ID" value="KAK4441445.1"/>
    <property type="molecule type" value="Genomic_DNA"/>
</dbReference>
<keyword evidence="1" id="KW-0489">Methyltransferase</keyword>
<dbReference type="InterPro" id="IPR016461">
    <property type="entry name" value="COMT-like"/>
</dbReference>
<dbReference type="InterPro" id="IPR029063">
    <property type="entry name" value="SAM-dependent_MTases_sf"/>
</dbReference>
<evidence type="ECO:0000256" key="2">
    <source>
        <dbReference type="ARBA" id="ARBA00022679"/>
    </source>
</evidence>
<evidence type="ECO:0000313" key="8">
    <source>
        <dbReference type="Proteomes" id="UP001293254"/>
    </source>
</evidence>
<organism evidence="7 8">
    <name type="scientific">Sesamum alatum</name>
    <dbReference type="NCBI Taxonomy" id="300844"/>
    <lineage>
        <taxon>Eukaryota</taxon>
        <taxon>Viridiplantae</taxon>
        <taxon>Streptophyta</taxon>
        <taxon>Embryophyta</taxon>
        <taxon>Tracheophyta</taxon>
        <taxon>Spermatophyta</taxon>
        <taxon>Magnoliopsida</taxon>
        <taxon>eudicotyledons</taxon>
        <taxon>Gunneridae</taxon>
        <taxon>Pentapetalae</taxon>
        <taxon>asterids</taxon>
        <taxon>lamiids</taxon>
        <taxon>Lamiales</taxon>
        <taxon>Pedaliaceae</taxon>
        <taxon>Sesamum</taxon>
    </lineage>
</organism>
<dbReference type="GO" id="GO:0032259">
    <property type="term" value="P:methylation"/>
    <property type="evidence" value="ECO:0007669"/>
    <property type="project" value="UniProtKB-KW"/>
</dbReference>
<proteinExistence type="predicted"/>
<dbReference type="PANTHER" id="PTHR11746">
    <property type="entry name" value="O-METHYLTRANSFERASE"/>
    <property type="match status" value="1"/>
</dbReference>
<keyword evidence="2" id="KW-0808">Transferase</keyword>